<dbReference type="SUPFAM" id="SSF55785">
    <property type="entry name" value="PYP-like sensor domain (PAS domain)"/>
    <property type="match status" value="1"/>
</dbReference>
<dbReference type="Gene3D" id="3.30.450.40">
    <property type="match status" value="1"/>
</dbReference>
<evidence type="ECO:0000256" key="5">
    <source>
        <dbReference type="ARBA" id="ARBA00022692"/>
    </source>
</evidence>
<reference evidence="16" key="1">
    <citation type="submission" date="2020-11" db="EMBL/GenBank/DDBJ databases">
        <title>Isolation and identification of active actinomycetes.</title>
        <authorList>
            <person name="Yu B."/>
        </authorList>
    </citation>
    <scope>NUCLEOTIDE SEQUENCE</scope>
    <source>
        <strain evidence="16">NEAU-YB345</strain>
    </source>
</reference>
<evidence type="ECO:0000313" key="16">
    <source>
        <dbReference type="EMBL" id="MBF9072751.1"/>
    </source>
</evidence>
<dbReference type="GO" id="GO:0016301">
    <property type="term" value="F:kinase activity"/>
    <property type="evidence" value="ECO:0007669"/>
    <property type="project" value="UniProtKB-KW"/>
</dbReference>
<feature type="transmembrane region" description="Helical" evidence="14">
    <location>
        <begin position="78"/>
        <end position="99"/>
    </location>
</feature>
<keyword evidence="9" id="KW-0067">ATP-binding</keyword>
<evidence type="ECO:0000256" key="6">
    <source>
        <dbReference type="ARBA" id="ARBA00022741"/>
    </source>
</evidence>
<dbReference type="EMBL" id="JADPRT010000018">
    <property type="protein sequence ID" value="MBF9072751.1"/>
    <property type="molecule type" value="Genomic_DNA"/>
</dbReference>
<dbReference type="Gene3D" id="3.60.40.10">
    <property type="entry name" value="PPM-type phosphatase domain"/>
    <property type="match status" value="1"/>
</dbReference>
<dbReference type="GO" id="GO:0005886">
    <property type="term" value="C:plasma membrane"/>
    <property type="evidence" value="ECO:0007669"/>
    <property type="project" value="UniProtKB-SubCell"/>
</dbReference>
<dbReference type="Pfam" id="PF07228">
    <property type="entry name" value="SpoIIE"/>
    <property type="match status" value="1"/>
</dbReference>
<dbReference type="InterPro" id="IPR003018">
    <property type="entry name" value="GAF"/>
</dbReference>
<dbReference type="Pfam" id="PF13188">
    <property type="entry name" value="PAS_8"/>
    <property type="match status" value="1"/>
</dbReference>
<evidence type="ECO:0000259" key="15">
    <source>
        <dbReference type="PROSITE" id="PS50112"/>
    </source>
</evidence>
<keyword evidence="11" id="KW-0902">Two-component regulatory system</keyword>
<feature type="compositionally biased region" description="Basic and acidic residues" evidence="13">
    <location>
        <begin position="802"/>
        <end position="812"/>
    </location>
</feature>
<keyword evidence="6" id="KW-0547">Nucleotide-binding</keyword>
<evidence type="ECO:0000256" key="9">
    <source>
        <dbReference type="ARBA" id="ARBA00022840"/>
    </source>
</evidence>
<organism evidence="16 17">
    <name type="scientific">Streptacidiphilus fuscans</name>
    <dbReference type="NCBI Taxonomy" id="2789292"/>
    <lineage>
        <taxon>Bacteria</taxon>
        <taxon>Bacillati</taxon>
        <taxon>Actinomycetota</taxon>
        <taxon>Actinomycetes</taxon>
        <taxon>Kitasatosporales</taxon>
        <taxon>Streptomycetaceae</taxon>
        <taxon>Streptacidiphilus</taxon>
    </lineage>
</organism>
<name>A0A931BBV0_9ACTN</name>
<dbReference type="GO" id="GO:0005524">
    <property type="term" value="F:ATP binding"/>
    <property type="evidence" value="ECO:0007669"/>
    <property type="project" value="UniProtKB-KW"/>
</dbReference>
<dbReference type="InterPro" id="IPR029151">
    <property type="entry name" value="Sensor-like_sf"/>
</dbReference>
<dbReference type="GO" id="GO:0000160">
    <property type="term" value="P:phosphorelay signal transduction system"/>
    <property type="evidence" value="ECO:0007669"/>
    <property type="project" value="UniProtKB-KW"/>
</dbReference>
<keyword evidence="5 14" id="KW-0812">Transmembrane</keyword>
<feature type="domain" description="PAS" evidence="15">
    <location>
        <begin position="276"/>
        <end position="318"/>
    </location>
</feature>
<dbReference type="FunFam" id="3.30.565.10:FF:000028">
    <property type="entry name" value="PAS sensor protein"/>
    <property type="match status" value="1"/>
</dbReference>
<dbReference type="InterPro" id="IPR029016">
    <property type="entry name" value="GAF-like_dom_sf"/>
</dbReference>
<dbReference type="InterPro" id="IPR033463">
    <property type="entry name" value="sCache_3"/>
</dbReference>
<feature type="region of interest" description="Disordered" evidence="13">
    <location>
        <begin position="18"/>
        <end position="59"/>
    </location>
</feature>
<comment type="caution">
    <text evidence="16">The sequence shown here is derived from an EMBL/GenBank/DDBJ whole genome shotgun (WGS) entry which is preliminary data.</text>
</comment>
<keyword evidence="3" id="KW-0597">Phosphoprotein</keyword>
<dbReference type="InterPro" id="IPR036890">
    <property type="entry name" value="HATPase_C_sf"/>
</dbReference>
<feature type="region of interest" description="Disordered" evidence="13">
    <location>
        <begin position="790"/>
        <end position="812"/>
    </location>
</feature>
<dbReference type="CDD" id="cd00130">
    <property type="entry name" value="PAS"/>
    <property type="match status" value="1"/>
</dbReference>
<dbReference type="Pfam" id="PF17203">
    <property type="entry name" value="sCache_3_2"/>
    <property type="match status" value="1"/>
</dbReference>
<keyword evidence="8" id="KW-0378">Hydrolase</keyword>
<dbReference type="PANTHER" id="PTHR43156:SF2">
    <property type="entry name" value="STAGE II SPORULATION PROTEIN E"/>
    <property type="match status" value="1"/>
</dbReference>
<keyword evidence="4" id="KW-0808">Transferase</keyword>
<sequence length="991" mass="104927">MRRSRLLSAAGRVPWPWARRAAGERRRGSRRERADPVPTEPVATEPAAGGGAPPRTGGRARRFGPVSFLNMRSVAGQAFVWQFAVLLLLAAAATVALVLKTTSDTQNDARHKALAVAEGFAHAPGVVQALQSRDPTAVLEPLTLAAQKGAGVDFVDVLATDGTRYTDPDRALIGLRAEGDIGRAAAGQSFTEIFKGSPQNAVRALVPVQDAHGHVVGLVSTGVQTTDVTATVNQQLPLILVVAAGALVFATGGATLVSRRLRRQTHGLGPVEMTRMYEHHDAVLHSVREGVLILDAERRLVLVNDEAQQLLGLRPDQVGLPLDELGLDSEIAELLSSGRTVTDEVHPAGGRLLAVNLRPTAVRSGPAGFVATLRDTTELLMVADRAEEARGRLKLLYDAGTRIGTTLDVVVTAQELADVAVPRLADFVSVNLLEDLLRGDEPAPGPVTPAALRRVANRSVFEGAPEAVVQVGEIDFRTDQSPQARCLATGVSELHQLGDPAVGVWLAQDPARAAMSRKYGFHSWMAVPVIARGTTLGVVDFVRSRRPEPFQADDLAVAEELVARAAVCLDNARRFTREHTAALTLQHSLLPRRLPEQSAVEAAFRYLPADPRFGVGGDWFDVIPLSGARVALVIGDVVGHGIQASVTMGQLRSAVRTLADADLAPDELLTQLDDLVLRLAGDAEAGADGDTDVPTVGEIGATCLYAVYDPVSGGCSLASAGHPAPAVAYPDGTSDIVELSAGPPLGLGGLPFEAVEAVLPEGSLLALYTDGLVESRQRPMDAGLDTLRRALTGPEPTAPDRPAVDRPTPDRSALEGAALDGSLDRLCDRVVASLLPDRPADDAALLLARVRRLDAGRVATWDVPADFAEVARVRADAVRRLSAWGVEEAAFVTELVISELVTNAIRYGGAPIQLRLILPEPAEAQGEAPTGTLICEVSDASNTAPHLRRARAYDEGGRGLLLVAQLTQRWGTRQTANGKIIWCEQSLVTGL</sequence>
<feature type="transmembrane region" description="Helical" evidence="14">
    <location>
        <begin position="236"/>
        <end position="257"/>
    </location>
</feature>
<evidence type="ECO:0000313" key="17">
    <source>
        <dbReference type="Proteomes" id="UP000657385"/>
    </source>
</evidence>
<protein>
    <submittedName>
        <fullName evidence="16">SpoIIE family protein phosphatase</fullName>
    </submittedName>
</protein>
<dbReference type="SUPFAM" id="SSF103190">
    <property type="entry name" value="Sensory domain-like"/>
    <property type="match status" value="1"/>
</dbReference>
<dbReference type="InterPro" id="IPR000014">
    <property type="entry name" value="PAS"/>
</dbReference>
<dbReference type="SMART" id="SM00091">
    <property type="entry name" value="PAS"/>
    <property type="match status" value="1"/>
</dbReference>
<accession>A0A931BBV0</accession>
<evidence type="ECO:0000256" key="11">
    <source>
        <dbReference type="ARBA" id="ARBA00023012"/>
    </source>
</evidence>
<evidence type="ECO:0000256" key="12">
    <source>
        <dbReference type="ARBA" id="ARBA00023136"/>
    </source>
</evidence>
<dbReference type="InterPro" id="IPR035965">
    <property type="entry name" value="PAS-like_dom_sf"/>
</dbReference>
<evidence type="ECO:0000256" key="1">
    <source>
        <dbReference type="ARBA" id="ARBA00004651"/>
    </source>
</evidence>
<feature type="compositionally biased region" description="Basic and acidic residues" evidence="13">
    <location>
        <begin position="21"/>
        <end position="35"/>
    </location>
</feature>
<evidence type="ECO:0000256" key="3">
    <source>
        <dbReference type="ARBA" id="ARBA00022553"/>
    </source>
</evidence>
<dbReference type="Proteomes" id="UP000657385">
    <property type="component" value="Unassembled WGS sequence"/>
</dbReference>
<dbReference type="SUPFAM" id="SSF55781">
    <property type="entry name" value="GAF domain-like"/>
    <property type="match status" value="1"/>
</dbReference>
<gene>
    <name evidence="16" type="ORF">I2501_32525</name>
</gene>
<dbReference type="CDD" id="cd16936">
    <property type="entry name" value="HATPase_RsbW-like"/>
    <property type="match status" value="1"/>
</dbReference>
<dbReference type="FunFam" id="3.30.450.40:FF:000035">
    <property type="entry name" value="PAS sensor protein"/>
    <property type="match status" value="1"/>
</dbReference>
<dbReference type="AlphaFoldDB" id="A0A931BBV0"/>
<evidence type="ECO:0000256" key="4">
    <source>
        <dbReference type="ARBA" id="ARBA00022679"/>
    </source>
</evidence>
<dbReference type="Pfam" id="PF13581">
    <property type="entry name" value="HATPase_c_2"/>
    <property type="match status" value="1"/>
</dbReference>
<evidence type="ECO:0000256" key="7">
    <source>
        <dbReference type="ARBA" id="ARBA00022777"/>
    </source>
</evidence>
<dbReference type="GO" id="GO:0016791">
    <property type="term" value="F:phosphatase activity"/>
    <property type="evidence" value="ECO:0007669"/>
    <property type="project" value="TreeGrafter"/>
</dbReference>
<evidence type="ECO:0000256" key="10">
    <source>
        <dbReference type="ARBA" id="ARBA00022989"/>
    </source>
</evidence>
<evidence type="ECO:0000256" key="2">
    <source>
        <dbReference type="ARBA" id="ARBA00022475"/>
    </source>
</evidence>
<dbReference type="PROSITE" id="PS50112">
    <property type="entry name" value="PAS"/>
    <property type="match status" value="1"/>
</dbReference>
<keyword evidence="12 14" id="KW-0472">Membrane</keyword>
<dbReference type="SMART" id="SM00065">
    <property type="entry name" value="GAF"/>
    <property type="match status" value="1"/>
</dbReference>
<keyword evidence="7" id="KW-0418">Kinase</keyword>
<dbReference type="InterPro" id="IPR001932">
    <property type="entry name" value="PPM-type_phosphatase-like_dom"/>
</dbReference>
<dbReference type="Gene3D" id="3.30.565.10">
    <property type="entry name" value="Histidine kinase-like ATPase, C-terminal domain"/>
    <property type="match status" value="1"/>
</dbReference>
<evidence type="ECO:0000256" key="14">
    <source>
        <dbReference type="SAM" id="Phobius"/>
    </source>
</evidence>
<dbReference type="PANTHER" id="PTHR43156">
    <property type="entry name" value="STAGE II SPORULATION PROTEIN E-RELATED"/>
    <property type="match status" value="1"/>
</dbReference>
<proteinExistence type="predicted"/>
<keyword evidence="17" id="KW-1185">Reference proteome</keyword>
<dbReference type="SMART" id="SM00331">
    <property type="entry name" value="PP2C_SIG"/>
    <property type="match status" value="1"/>
</dbReference>
<dbReference type="InterPro" id="IPR003594">
    <property type="entry name" value="HATPase_dom"/>
</dbReference>
<evidence type="ECO:0000256" key="13">
    <source>
        <dbReference type="SAM" id="MobiDB-lite"/>
    </source>
</evidence>
<dbReference type="Gene3D" id="3.30.450.20">
    <property type="entry name" value="PAS domain"/>
    <property type="match status" value="2"/>
</dbReference>
<evidence type="ECO:0000256" key="8">
    <source>
        <dbReference type="ARBA" id="ARBA00022801"/>
    </source>
</evidence>
<comment type="subcellular location">
    <subcellularLocation>
        <location evidence="1">Cell membrane</location>
        <topology evidence="1">Multi-pass membrane protein</topology>
    </subcellularLocation>
</comment>
<dbReference type="Pfam" id="PF01590">
    <property type="entry name" value="GAF"/>
    <property type="match status" value="1"/>
</dbReference>
<keyword evidence="2" id="KW-1003">Cell membrane</keyword>
<dbReference type="InterPro" id="IPR052016">
    <property type="entry name" value="Bact_Sigma-Reg"/>
</dbReference>
<dbReference type="InterPro" id="IPR036457">
    <property type="entry name" value="PPM-type-like_dom_sf"/>
</dbReference>
<keyword evidence="10 14" id="KW-1133">Transmembrane helix</keyword>
<dbReference type="FunFam" id="3.60.40.10:FF:000031">
    <property type="entry name" value="PAS sensor protein"/>
    <property type="match status" value="1"/>
</dbReference>